<reference evidence="6" key="1">
    <citation type="submission" date="2017-03" db="EMBL/GenBank/DDBJ databases">
        <authorList>
            <person name="Sharma R."/>
            <person name="Thines M."/>
        </authorList>
    </citation>
    <scope>NUCLEOTIDE SEQUENCE [LARGE SCALE GENOMIC DNA]</scope>
</reference>
<gene>
    <name evidence="4" type="ORF">FRX48_04095</name>
</gene>
<dbReference type="InterPro" id="IPR014876">
    <property type="entry name" value="DEK_C"/>
</dbReference>
<evidence type="ECO:0000256" key="1">
    <source>
        <dbReference type="SAM" id="MobiDB-lite"/>
    </source>
</evidence>
<reference evidence="5" key="2">
    <citation type="submission" date="2017-03" db="EMBL/GenBank/DDBJ databases">
        <authorList>
            <person name="Afonso C.L."/>
            <person name="Miller P.J."/>
            <person name="Scott M.A."/>
            <person name="Spackman E."/>
            <person name="Goraichik I."/>
            <person name="Dimitrov K.M."/>
            <person name="Suarez D.L."/>
            <person name="Swayne D.E."/>
        </authorList>
    </citation>
    <scope>NUCLEOTIDE SEQUENCE [LARGE SCALE GENOMIC DNA]</scope>
</reference>
<evidence type="ECO:0000313" key="5">
    <source>
        <dbReference type="EMBL" id="SLM33975.1"/>
    </source>
</evidence>
<feature type="domain" description="DEK-C" evidence="3">
    <location>
        <begin position="5"/>
        <end position="60"/>
    </location>
</feature>
<accession>A0A1W5CTB3</accession>
<dbReference type="EMBL" id="VXIT01000006">
    <property type="protein sequence ID" value="KAA6411945.1"/>
    <property type="molecule type" value="Genomic_DNA"/>
</dbReference>
<dbReference type="PROSITE" id="PS51925">
    <property type="entry name" value="SWIB_MDM2"/>
    <property type="match status" value="1"/>
</dbReference>
<keyword evidence="6" id="KW-1185">Reference proteome</keyword>
<dbReference type="Gene3D" id="1.10.245.10">
    <property type="entry name" value="SWIB/MDM2 domain"/>
    <property type="match status" value="1"/>
</dbReference>
<evidence type="ECO:0000259" key="3">
    <source>
        <dbReference type="PROSITE" id="PS51998"/>
    </source>
</evidence>
<name>A0A1W5CTB3_9LECA</name>
<proteinExistence type="predicted"/>
<dbReference type="OrthoDB" id="10251073at2759"/>
<dbReference type="CDD" id="cd10567">
    <property type="entry name" value="SWIB-MDM2_like"/>
    <property type="match status" value="1"/>
</dbReference>
<dbReference type="SUPFAM" id="SSF109715">
    <property type="entry name" value="DEK C-terminal domain"/>
    <property type="match status" value="1"/>
</dbReference>
<dbReference type="InterPro" id="IPR036885">
    <property type="entry name" value="SWIB_MDM2_dom_sf"/>
</dbReference>
<dbReference type="PROSITE" id="PS51998">
    <property type="entry name" value="DEK_C"/>
    <property type="match status" value="1"/>
</dbReference>
<feature type="compositionally biased region" description="Polar residues" evidence="1">
    <location>
        <begin position="89"/>
        <end position="101"/>
    </location>
</feature>
<evidence type="ECO:0000313" key="4">
    <source>
        <dbReference type="EMBL" id="KAA6411945.1"/>
    </source>
</evidence>
<feature type="domain" description="DM2" evidence="2">
    <location>
        <begin position="203"/>
        <end position="281"/>
    </location>
</feature>
<evidence type="ECO:0000313" key="7">
    <source>
        <dbReference type="Proteomes" id="UP000324767"/>
    </source>
</evidence>
<evidence type="ECO:0000259" key="2">
    <source>
        <dbReference type="PROSITE" id="PS51925"/>
    </source>
</evidence>
<sequence length="284" mass="31749">MDLPPEVKASYATIIDSILAASDLETISEKRIRKGLQQAVEYDITPQKGPIKALIMARFDKFMAEKDMSPVANGGTAAVKHEPMDAKQRLSSPPETPSPSKRPQKFVKNEDELSDVVETPPPKKKRKAVTTADEDAAFAARLQAEENSRARPTRGGANRKLTTAKKKKKAPKVKRTDGKIKPEDDSDIGSTSDLAEKKVKKGGFHKPLTLSASLSALLDGEIQLSRPETVKRIWAYVRERDLQDPNDKRQIRCDEAMRAVFKQDRVHMFTMNKILSQNLYNPEE</sequence>
<evidence type="ECO:0000313" key="6">
    <source>
        <dbReference type="Proteomes" id="UP000192927"/>
    </source>
</evidence>
<reference evidence="4 7" key="3">
    <citation type="submission" date="2019-09" db="EMBL/GenBank/DDBJ databases">
        <title>The hologenome of the rock-dwelling lichen Lasallia pustulata.</title>
        <authorList>
            <person name="Greshake Tzovaras B."/>
            <person name="Segers F."/>
            <person name="Bicker A."/>
            <person name="Dal Grande F."/>
            <person name="Otte J."/>
            <person name="Hankeln T."/>
            <person name="Schmitt I."/>
            <person name="Ebersberger I."/>
        </authorList>
    </citation>
    <scope>NUCLEOTIDE SEQUENCE [LARGE SCALE GENOMIC DNA]</scope>
    <source>
        <strain evidence="4">A1-1</strain>
    </source>
</reference>
<dbReference type="Proteomes" id="UP000324767">
    <property type="component" value="Unassembled WGS sequence"/>
</dbReference>
<feature type="compositionally biased region" description="Basic residues" evidence="1">
    <location>
        <begin position="162"/>
        <end position="173"/>
    </location>
</feature>
<dbReference type="Proteomes" id="UP000192927">
    <property type="component" value="Unassembled WGS sequence"/>
</dbReference>
<dbReference type="EMBL" id="FWEW01000197">
    <property type="protein sequence ID" value="SLM33975.1"/>
    <property type="molecule type" value="Genomic_DNA"/>
</dbReference>
<feature type="compositionally biased region" description="Basic and acidic residues" evidence="1">
    <location>
        <begin position="174"/>
        <end position="183"/>
    </location>
</feature>
<protein>
    <submittedName>
        <fullName evidence="5">SWIB/MDM2 domain</fullName>
    </submittedName>
</protein>
<feature type="compositionally biased region" description="Basic and acidic residues" evidence="1">
    <location>
        <begin position="79"/>
        <end position="88"/>
    </location>
</feature>
<dbReference type="InterPro" id="IPR003121">
    <property type="entry name" value="SWIB_MDM2_domain"/>
</dbReference>
<dbReference type="PANTHER" id="PTHR13844">
    <property type="entry name" value="SWI/SNF-RELATED MATRIX-ASSOCIATED ACTIN-DEPENDENT REGULATOR OF CHROMATIN SUBFAMILY D"/>
    <property type="match status" value="1"/>
</dbReference>
<dbReference type="Pfam" id="PF02201">
    <property type="entry name" value="SWIB"/>
    <property type="match status" value="1"/>
</dbReference>
<feature type="region of interest" description="Disordered" evidence="1">
    <location>
        <begin position="73"/>
        <end position="193"/>
    </location>
</feature>
<dbReference type="Pfam" id="PF08766">
    <property type="entry name" value="DEK_C"/>
    <property type="match status" value="1"/>
</dbReference>
<dbReference type="SUPFAM" id="SSF47592">
    <property type="entry name" value="SWIB/MDM2 domain"/>
    <property type="match status" value="1"/>
</dbReference>
<dbReference type="SMART" id="SM00151">
    <property type="entry name" value="SWIB"/>
    <property type="match status" value="1"/>
</dbReference>
<dbReference type="InterPro" id="IPR019835">
    <property type="entry name" value="SWIB_domain"/>
</dbReference>
<dbReference type="AlphaFoldDB" id="A0A1W5CTB3"/>
<organism evidence="5 6">
    <name type="scientific">Lasallia pustulata</name>
    <dbReference type="NCBI Taxonomy" id="136370"/>
    <lineage>
        <taxon>Eukaryota</taxon>
        <taxon>Fungi</taxon>
        <taxon>Dikarya</taxon>
        <taxon>Ascomycota</taxon>
        <taxon>Pezizomycotina</taxon>
        <taxon>Lecanoromycetes</taxon>
        <taxon>OSLEUM clade</taxon>
        <taxon>Umbilicariomycetidae</taxon>
        <taxon>Umbilicariales</taxon>
        <taxon>Umbilicariaceae</taxon>
        <taxon>Lasallia</taxon>
    </lineage>
</organism>